<dbReference type="EMBL" id="OV121132">
    <property type="protein sequence ID" value="CAH0547215.1"/>
    <property type="molecule type" value="Genomic_DNA"/>
</dbReference>
<proteinExistence type="predicted"/>
<gene>
    <name evidence="2" type="ORF">MELIAE_LOCUS1249</name>
</gene>
<protein>
    <submittedName>
        <fullName evidence="2">Uncharacterized protein</fullName>
    </submittedName>
</protein>
<dbReference type="OrthoDB" id="8119829at2759"/>
<evidence type="ECO:0000256" key="1">
    <source>
        <dbReference type="SAM" id="SignalP"/>
    </source>
</evidence>
<feature type="chain" id="PRO_5040279559" evidence="1">
    <location>
        <begin position="23"/>
        <end position="187"/>
    </location>
</feature>
<evidence type="ECO:0000313" key="3">
    <source>
        <dbReference type="Proteomes" id="UP001154078"/>
    </source>
</evidence>
<sequence length="187" mass="20421">MAFTTCLWCIVFLVGYVSLVICDNFKDNGNNTKEYLKNSTLAINGTSQDLYVIKTIVYEVGILTDASNDTDIPLNETHEQVDLSFFDPNHNGSFIDLSKIPVPIQTNISGVSVTGVLPVDLGSIFLPQNGSAPELSSNFPILPNKQIKVTQNISTDNPEKGSQIVSNLPQLLGLTNETKNESVKLFN</sequence>
<name>A0A9P0ASF2_BRAAE</name>
<reference evidence="2" key="1">
    <citation type="submission" date="2021-12" db="EMBL/GenBank/DDBJ databases">
        <authorList>
            <person name="King R."/>
        </authorList>
    </citation>
    <scope>NUCLEOTIDE SEQUENCE</scope>
</reference>
<feature type="signal peptide" evidence="1">
    <location>
        <begin position="1"/>
        <end position="22"/>
    </location>
</feature>
<dbReference type="Proteomes" id="UP001154078">
    <property type="component" value="Chromosome 1"/>
</dbReference>
<keyword evidence="3" id="KW-1185">Reference proteome</keyword>
<keyword evidence="1" id="KW-0732">Signal</keyword>
<evidence type="ECO:0000313" key="2">
    <source>
        <dbReference type="EMBL" id="CAH0547215.1"/>
    </source>
</evidence>
<accession>A0A9P0ASF2</accession>
<organism evidence="2 3">
    <name type="scientific">Brassicogethes aeneus</name>
    <name type="common">Rape pollen beetle</name>
    <name type="synonym">Meligethes aeneus</name>
    <dbReference type="NCBI Taxonomy" id="1431903"/>
    <lineage>
        <taxon>Eukaryota</taxon>
        <taxon>Metazoa</taxon>
        <taxon>Ecdysozoa</taxon>
        <taxon>Arthropoda</taxon>
        <taxon>Hexapoda</taxon>
        <taxon>Insecta</taxon>
        <taxon>Pterygota</taxon>
        <taxon>Neoptera</taxon>
        <taxon>Endopterygota</taxon>
        <taxon>Coleoptera</taxon>
        <taxon>Polyphaga</taxon>
        <taxon>Cucujiformia</taxon>
        <taxon>Nitidulidae</taxon>
        <taxon>Meligethinae</taxon>
        <taxon>Brassicogethes</taxon>
    </lineage>
</organism>
<dbReference type="AlphaFoldDB" id="A0A9P0ASF2"/>